<dbReference type="SUPFAM" id="SSF56784">
    <property type="entry name" value="HAD-like"/>
    <property type="match status" value="1"/>
</dbReference>
<dbReference type="PANTHER" id="PTHR46191">
    <property type="match status" value="1"/>
</dbReference>
<dbReference type="InterPro" id="IPR044924">
    <property type="entry name" value="HAD-SF_hydro_IA_REG-2-like_cap"/>
</dbReference>
<dbReference type="Gene3D" id="1.10.150.720">
    <property type="entry name" value="Haloacid dehalogenase-like hydrolase"/>
    <property type="match status" value="1"/>
</dbReference>
<dbReference type="Proteomes" id="UP000095283">
    <property type="component" value="Unplaced"/>
</dbReference>
<dbReference type="InterPro" id="IPR011949">
    <property type="entry name" value="HAD-SF_hydro_IA_REG-2-like"/>
</dbReference>
<keyword evidence="1" id="KW-1185">Reference proteome</keyword>
<dbReference type="InterPro" id="IPR023214">
    <property type="entry name" value="HAD_sf"/>
</dbReference>
<organism evidence="1 2">
    <name type="scientific">Heterorhabditis bacteriophora</name>
    <name type="common">Entomopathogenic nematode worm</name>
    <dbReference type="NCBI Taxonomy" id="37862"/>
    <lineage>
        <taxon>Eukaryota</taxon>
        <taxon>Metazoa</taxon>
        <taxon>Ecdysozoa</taxon>
        <taxon>Nematoda</taxon>
        <taxon>Chromadorea</taxon>
        <taxon>Rhabditida</taxon>
        <taxon>Rhabditina</taxon>
        <taxon>Rhabditomorpha</taxon>
        <taxon>Strongyloidea</taxon>
        <taxon>Heterorhabditidae</taxon>
        <taxon>Heterorhabditis</taxon>
    </lineage>
</organism>
<evidence type="ECO:0000313" key="1">
    <source>
        <dbReference type="Proteomes" id="UP000095283"/>
    </source>
</evidence>
<dbReference type="AlphaFoldDB" id="A0A1I7XTI0"/>
<reference evidence="2" key="1">
    <citation type="submission" date="2016-11" db="UniProtKB">
        <authorList>
            <consortium name="WormBaseParasite"/>
        </authorList>
    </citation>
    <scope>IDENTIFICATION</scope>
</reference>
<dbReference type="Pfam" id="PF00702">
    <property type="entry name" value="Hydrolase"/>
    <property type="match status" value="1"/>
</dbReference>
<dbReference type="GO" id="GO:0005634">
    <property type="term" value="C:nucleus"/>
    <property type="evidence" value="ECO:0007669"/>
    <property type="project" value="TreeGrafter"/>
</dbReference>
<dbReference type="SFLD" id="SFLDG01129">
    <property type="entry name" value="C1.5:_HAD__Beta-PGM__Phosphata"/>
    <property type="match status" value="1"/>
</dbReference>
<dbReference type="InterPro" id="IPR036412">
    <property type="entry name" value="HAD-like_sf"/>
</dbReference>
<dbReference type="Gene3D" id="3.40.50.1000">
    <property type="entry name" value="HAD superfamily/HAD-like"/>
    <property type="match status" value="1"/>
</dbReference>
<protein>
    <submittedName>
        <fullName evidence="2">Haloacid dehalogenase-like hydrolase domain-containing protein 3</fullName>
    </submittedName>
</protein>
<dbReference type="NCBIfam" id="TIGR01549">
    <property type="entry name" value="HAD-SF-IA-v1"/>
    <property type="match status" value="1"/>
</dbReference>
<dbReference type="PANTHER" id="PTHR46191:SF2">
    <property type="entry name" value="HALOACID DEHALOGENASE-LIKE HYDROLASE DOMAIN-CONTAINING PROTEIN 3"/>
    <property type="match status" value="1"/>
</dbReference>
<dbReference type="NCBIfam" id="TIGR02252">
    <property type="entry name" value="DREG-2"/>
    <property type="match status" value="1"/>
</dbReference>
<evidence type="ECO:0000313" key="2">
    <source>
        <dbReference type="WBParaSite" id="Hba_20836"/>
    </source>
</evidence>
<dbReference type="InterPro" id="IPR051828">
    <property type="entry name" value="HAD-like_hydrolase_domain"/>
</dbReference>
<dbReference type="InterPro" id="IPR006439">
    <property type="entry name" value="HAD-SF_hydro_IA"/>
</dbReference>
<name>A0A1I7XTI0_HETBA</name>
<dbReference type="WBParaSite" id="Hba_20836">
    <property type="protein sequence ID" value="Hba_20836"/>
    <property type="gene ID" value="Hba_20836"/>
</dbReference>
<accession>A0A1I7XTI0</accession>
<dbReference type="SFLD" id="SFLDS00003">
    <property type="entry name" value="Haloacid_Dehalogenase"/>
    <property type="match status" value="1"/>
</dbReference>
<sequence>MKQLSTLLPRSLTSQHSISSISGVPRIIKVVSLDAMNTIVKLKEPPHFVYSRFARIYGLDVNPNAMSFAFSEQMKLLSITHPCFGFNSIGSFEWWKRVIIGSLEKASSSSISVSCGDALSRDLYRYYEEVDAWGYVDINIKEALTSLKMKGIVLVVLSNFDTRLKTILSHMKLSSLFDLVILSGEVGIEKPDPNIFNIIVRRFGLDNKSDLLHIGDDVIKDFEGAQSYGAQAILFDPLNKHCRIASTNRISSFSQLII</sequence>
<proteinExistence type="predicted"/>